<reference evidence="1" key="1">
    <citation type="journal article" date="2021" name="Proc. Natl. Acad. Sci. U.S.A.">
        <title>A Catalog of Tens of Thousands of Viruses from Human Metagenomes Reveals Hidden Associations with Chronic Diseases.</title>
        <authorList>
            <person name="Tisza M.J."/>
            <person name="Buck C.B."/>
        </authorList>
    </citation>
    <scope>NUCLEOTIDE SEQUENCE</scope>
    <source>
        <strain evidence="1">CtLOE2</strain>
    </source>
</reference>
<organism evidence="1">
    <name type="scientific">Siphoviridae sp. ctLOE2</name>
    <dbReference type="NCBI Taxonomy" id="2825454"/>
    <lineage>
        <taxon>Viruses</taxon>
        <taxon>Duplodnaviria</taxon>
        <taxon>Heunggongvirae</taxon>
        <taxon>Uroviricota</taxon>
        <taxon>Caudoviricetes</taxon>
    </lineage>
</organism>
<protein>
    <submittedName>
        <fullName evidence="1">Uncharacterized protein</fullName>
    </submittedName>
</protein>
<accession>A0A8S5PFW9</accession>
<name>A0A8S5PFW9_9CAUD</name>
<evidence type="ECO:0000313" key="1">
    <source>
        <dbReference type="EMBL" id="DAE05509.1"/>
    </source>
</evidence>
<dbReference type="EMBL" id="BK015411">
    <property type="protein sequence ID" value="DAE05509.1"/>
    <property type="molecule type" value="Genomic_DNA"/>
</dbReference>
<proteinExistence type="predicted"/>
<sequence length="121" mass="14179">MMDNIRYWSEKGITFQTFRYDYGINRLSSKSADKYIDSLKRQIFNRDVNLDMNVSDFPHVIVIDVVTDDSHPWKCIVVRAAAKKSMFDSRDSFIDFVLAHRDELNDTIQKSIDDLKSGFMD</sequence>